<dbReference type="KEGG" id="anp:FK178_09820"/>
<reference evidence="2 3" key="1">
    <citation type="submission" date="2019-08" db="EMBL/GenBank/DDBJ databases">
        <title>Antarcticibacterium arcticum sp. nov., a bacterium isolated from marine sediment of the Canadian Beaufort Sea.</title>
        <authorList>
            <person name="Lee Y.M."/>
            <person name="Baek K."/>
            <person name="Lee D.-H."/>
            <person name="Shin S.C."/>
            <person name="Jin Y.K."/>
            <person name="Park Y."/>
        </authorList>
    </citation>
    <scope>NUCLEOTIDE SEQUENCE [LARGE SCALE GENOMIC DNA]</scope>
    <source>
        <strain evidence="2 3">PAMC 28998</strain>
    </source>
</reference>
<keyword evidence="3" id="KW-1185">Reference proteome</keyword>
<dbReference type="Gene3D" id="1.20.120.450">
    <property type="entry name" value="dinb family like domain"/>
    <property type="match status" value="1"/>
</dbReference>
<protein>
    <submittedName>
        <fullName evidence="2">DinB family protein</fullName>
    </submittedName>
</protein>
<proteinExistence type="predicted"/>
<dbReference type="RefSeq" id="WP_146834246.1">
    <property type="nucleotide sequence ID" value="NZ_CP042476.1"/>
</dbReference>
<dbReference type="InterPro" id="IPR024775">
    <property type="entry name" value="DinB-like"/>
</dbReference>
<evidence type="ECO:0000313" key="2">
    <source>
        <dbReference type="EMBL" id="QED38003.1"/>
    </source>
</evidence>
<dbReference type="AlphaFoldDB" id="A0A5B8YN03"/>
<name>A0A5B8YN03_9FLAO</name>
<dbReference type="EMBL" id="CP042476">
    <property type="protein sequence ID" value="QED38003.1"/>
    <property type="molecule type" value="Genomic_DNA"/>
</dbReference>
<organism evidence="2 3">
    <name type="scientific">Antarcticibacterium arcticum</name>
    <dbReference type="NCBI Taxonomy" id="2585771"/>
    <lineage>
        <taxon>Bacteria</taxon>
        <taxon>Pseudomonadati</taxon>
        <taxon>Bacteroidota</taxon>
        <taxon>Flavobacteriia</taxon>
        <taxon>Flavobacteriales</taxon>
        <taxon>Flavobacteriaceae</taxon>
        <taxon>Antarcticibacterium</taxon>
    </lineage>
</organism>
<dbReference type="Pfam" id="PF12867">
    <property type="entry name" value="DinB_2"/>
    <property type="match status" value="1"/>
</dbReference>
<dbReference type="SUPFAM" id="SSF109854">
    <property type="entry name" value="DinB/YfiT-like putative metalloenzymes"/>
    <property type="match status" value="1"/>
</dbReference>
<feature type="domain" description="DinB-like" evidence="1">
    <location>
        <begin position="26"/>
        <end position="175"/>
    </location>
</feature>
<gene>
    <name evidence="2" type="ORF">FK178_09820</name>
</gene>
<sequence>MKTDTAALIKDLSGRTEKVLAEARELQQRSLEELNQRASPGSWSALEAIQHLNLYGNYYLPEIEKAVISGEHKAEPIFKSGFLGDYFAKMMLPGEKSSKMKTFKDKDPLGKELDQGVIDLFIKQQIKMLDLLKRSVAVSYNKTRIPLSFLKFIKLKLGDILRIVIYHNQRHMLQAQMAVNGDI</sequence>
<evidence type="ECO:0000313" key="3">
    <source>
        <dbReference type="Proteomes" id="UP000321954"/>
    </source>
</evidence>
<accession>A0A5B8YN03</accession>
<evidence type="ECO:0000259" key="1">
    <source>
        <dbReference type="Pfam" id="PF12867"/>
    </source>
</evidence>
<dbReference type="OrthoDB" id="1524454at2"/>
<dbReference type="InterPro" id="IPR034660">
    <property type="entry name" value="DinB/YfiT-like"/>
</dbReference>
<dbReference type="Proteomes" id="UP000321954">
    <property type="component" value="Chromosome"/>
</dbReference>